<keyword evidence="13" id="KW-1185">Reference proteome</keyword>
<organism evidence="12 13">
    <name type="scientific">Tilletia horrida</name>
    <dbReference type="NCBI Taxonomy" id="155126"/>
    <lineage>
        <taxon>Eukaryota</taxon>
        <taxon>Fungi</taxon>
        <taxon>Dikarya</taxon>
        <taxon>Basidiomycota</taxon>
        <taxon>Ustilaginomycotina</taxon>
        <taxon>Exobasidiomycetes</taxon>
        <taxon>Tilletiales</taxon>
        <taxon>Tilletiaceae</taxon>
        <taxon>Tilletia</taxon>
    </lineage>
</organism>
<keyword evidence="12" id="KW-0012">Acyltransferase</keyword>
<evidence type="ECO:0000256" key="10">
    <source>
        <dbReference type="SAM" id="MobiDB-lite"/>
    </source>
</evidence>
<evidence type="ECO:0000313" key="13">
    <source>
        <dbReference type="Proteomes" id="UP001176521"/>
    </source>
</evidence>
<sequence length="259" mass="27446">MSDPRLRRINKEIRDIETDKNCSIDIAPVGENPFHLVGTFPGPENSPYEGGVFDVDIVVPEGYPFKPVVMKFITRVYHPNISSASGAICLDILKDQWSPVLTLKSTLLSLRSLLCSPEPNDPQDAEVAKVYLSDQAAFVRTAKYWTEIYANGSESARPPREGGKSGATAGAGAGAGANGSAAGGANGSAAVGGRAGANGDGAGPDPIMLAGLKREHVEQFENMGFSQDKVIEVLKKLNYRGANVRNVTDDTVLNELLSA</sequence>
<keyword evidence="5 9" id="KW-0067">ATP-binding</keyword>
<evidence type="ECO:0000256" key="7">
    <source>
        <dbReference type="ARBA" id="ARBA00077197"/>
    </source>
</evidence>
<comment type="caution">
    <text evidence="12">The sequence shown here is derived from an EMBL/GenBank/DDBJ whole genome shotgun (WGS) entry which is preliminary data.</text>
</comment>
<dbReference type="InterPro" id="IPR000608">
    <property type="entry name" value="UBC"/>
</dbReference>
<evidence type="ECO:0000256" key="5">
    <source>
        <dbReference type="ARBA" id="ARBA00022840"/>
    </source>
</evidence>
<protein>
    <recommendedName>
        <fullName evidence="6">Ubiquitin-conjugating enzyme E2 1</fullName>
        <ecNumber evidence="1">2.3.2.23</ecNumber>
    </recommendedName>
    <alternativeName>
        <fullName evidence="7">E2 ubiquitin-conjugating enzyme 1</fullName>
    </alternativeName>
</protein>
<dbReference type="Gene3D" id="1.10.8.10">
    <property type="entry name" value="DNA helicase RuvA subunit, C-terminal domain"/>
    <property type="match status" value="1"/>
</dbReference>
<dbReference type="Pfam" id="PF00179">
    <property type="entry name" value="UQ_con"/>
    <property type="match status" value="1"/>
</dbReference>
<dbReference type="EMBL" id="JAPDMQ010000582">
    <property type="protein sequence ID" value="KAK0522501.1"/>
    <property type="molecule type" value="Genomic_DNA"/>
</dbReference>
<keyword evidence="3 9" id="KW-0547">Nucleotide-binding</keyword>
<comment type="similarity">
    <text evidence="9">Belongs to the ubiquitin-conjugating enzyme family.</text>
</comment>
<dbReference type="Pfam" id="PF09288">
    <property type="entry name" value="UBA_3"/>
    <property type="match status" value="1"/>
</dbReference>
<dbReference type="Gene3D" id="3.10.110.10">
    <property type="entry name" value="Ubiquitin Conjugating Enzyme"/>
    <property type="match status" value="1"/>
</dbReference>
<dbReference type="PROSITE" id="PS50127">
    <property type="entry name" value="UBC_2"/>
    <property type="match status" value="1"/>
</dbReference>
<evidence type="ECO:0000313" key="12">
    <source>
        <dbReference type="EMBL" id="KAK0522501.1"/>
    </source>
</evidence>
<dbReference type="CDD" id="cd14311">
    <property type="entry name" value="UBA_II_E2_UBC1"/>
    <property type="match status" value="1"/>
</dbReference>
<dbReference type="InterPro" id="IPR016135">
    <property type="entry name" value="UBQ-conjugating_enzyme/RWD"/>
</dbReference>
<dbReference type="AlphaFoldDB" id="A0AAN6JI19"/>
<dbReference type="InterPro" id="IPR015368">
    <property type="entry name" value="UBA_C_fun"/>
</dbReference>
<dbReference type="SUPFAM" id="SSF54495">
    <property type="entry name" value="UBC-like"/>
    <property type="match status" value="1"/>
</dbReference>
<proteinExistence type="inferred from homology"/>
<name>A0AAN6JI19_9BASI</name>
<reference evidence="12" key="1">
    <citation type="journal article" date="2023" name="PhytoFront">
        <title>Draft Genome Resources of Seven Strains of Tilletia horrida, Causal Agent of Kernel Smut of Rice.</title>
        <authorList>
            <person name="Khanal S."/>
            <person name="Antony Babu S."/>
            <person name="Zhou X.G."/>
        </authorList>
    </citation>
    <scope>NUCLEOTIDE SEQUENCE</scope>
    <source>
        <strain evidence="12">TX3</strain>
    </source>
</reference>
<dbReference type="EC" id="2.3.2.23" evidence="1"/>
<evidence type="ECO:0000259" key="11">
    <source>
        <dbReference type="PROSITE" id="PS50127"/>
    </source>
</evidence>
<dbReference type="FunFam" id="1.10.8.10:FF:000080">
    <property type="entry name" value="UBC1p Ubiquitin-conjugating enzyme"/>
    <property type="match status" value="1"/>
</dbReference>
<dbReference type="SMART" id="SM00212">
    <property type="entry name" value="UBCc"/>
    <property type="match status" value="1"/>
</dbReference>
<feature type="active site" description="Glycyl thioester intermediate" evidence="8">
    <location>
        <position position="89"/>
    </location>
</feature>
<evidence type="ECO:0000256" key="1">
    <source>
        <dbReference type="ARBA" id="ARBA00012486"/>
    </source>
</evidence>
<dbReference type="PROSITE" id="PS00183">
    <property type="entry name" value="UBC_1"/>
    <property type="match status" value="1"/>
</dbReference>
<dbReference type="GO" id="GO:0005524">
    <property type="term" value="F:ATP binding"/>
    <property type="evidence" value="ECO:0007669"/>
    <property type="project" value="UniProtKB-UniRule"/>
</dbReference>
<dbReference type="GO" id="GO:0061631">
    <property type="term" value="F:ubiquitin conjugating enzyme activity"/>
    <property type="evidence" value="ECO:0007669"/>
    <property type="project" value="UniProtKB-EC"/>
</dbReference>
<keyword evidence="2 12" id="KW-0808">Transferase</keyword>
<evidence type="ECO:0000256" key="2">
    <source>
        <dbReference type="ARBA" id="ARBA00022679"/>
    </source>
</evidence>
<evidence type="ECO:0000256" key="9">
    <source>
        <dbReference type="RuleBase" id="RU362109"/>
    </source>
</evidence>
<feature type="domain" description="UBC core" evidence="11">
    <location>
        <begin position="4"/>
        <end position="151"/>
    </location>
</feature>
<dbReference type="InterPro" id="IPR009060">
    <property type="entry name" value="UBA-like_sf"/>
</dbReference>
<evidence type="ECO:0000256" key="8">
    <source>
        <dbReference type="PROSITE-ProRule" id="PRU10133"/>
    </source>
</evidence>
<evidence type="ECO:0000256" key="4">
    <source>
        <dbReference type="ARBA" id="ARBA00022786"/>
    </source>
</evidence>
<feature type="region of interest" description="Disordered" evidence="10">
    <location>
        <begin position="153"/>
        <end position="190"/>
    </location>
</feature>
<dbReference type="InterPro" id="IPR023313">
    <property type="entry name" value="UBQ-conjugating_AS"/>
</dbReference>
<dbReference type="SUPFAM" id="SSF46934">
    <property type="entry name" value="UBA-like"/>
    <property type="match status" value="1"/>
</dbReference>
<dbReference type="PANTHER" id="PTHR24068">
    <property type="entry name" value="UBIQUITIN-CONJUGATING ENZYME E2"/>
    <property type="match status" value="1"/>
</dbReference>
<accession>A0AAN6JI19</accession>
<gene>
    <name evidence="12" type="primary">ubc1</name>
    <name evidence="12" type="ORF">OC842_006446</name>
</gene>
<dbReference type="Proteomes" id="UP001176521">
    <property type="component" value="Unassembled WGS sequence"/>
</dbReference>
<dbReference type="FunFam" id="3.10.110.10:FF:000037">
    <property type="entry name" value="ubiquitin-conjugating enzyme E2 27"/>
    <property type="match status" value="1"/>
</dbReference>
<keyword evidence="4 9" id="KW-0833">Ubl conjugation pathway</keyword>
<evidence type="ECO:0000256" key="3">
    <source>
        <dbReference type="ARBA" id="ARBA00022741"/>
    </source>
</evidence>
<evidence type="ECO:0000256" key="6">
    <source>
        <dbReference type="ARBA" id="ARBA00072431"/>
    </source>
</evidence>
<feature type="compositionally biased region" description="Gly residues" evidence="10">
    <location>
        <begin position="169"/>
        <end position="186"/>
    </location>
</feature>